<evidence type="ECO:0000256" key="1">
    <source>
        <dbReference type="SAM" id="Phobius"/>
    </source>
</evidence>
<protein>
    <submittedName>
        <fullName evidence="2">Uncharacterized protein</fullName>
    </submittedName>
</protein>
<sequence length="120" mass="13999">MKNIGKFFFISVGGLLALMVLGMIFSAIFDVKPDEIKGVDLIGGWMWYRIGFYVAVMAAWTPICRFMTRPRFNPGELSDEDQARYAEKRERDVQYLKSQWWKVVLMLAFFEVVIIQQFGL</sequence>
<evidence type="ECO:0000313" key="3">
    <source>
        <dbReference type="Proteomes" id="UP001069090"/>
    </source>
</evidence>
<keyword evidence="1" id="KW-0472">Membrane</keyword>
<organism evidence="2 3">
    <name type="scientific">Dasania phycosphaerae</name>
    <dbReference type="NCBI Taxonomy" id="2950436"/>
    <lineage>
        <taxon>Bacteria</taxon>
        <taxon>Pseudomonadati</taxon>
        <taxon>Pseudomonadota</taxon>
        <taxon>Gammaproteobacteria</taxon>
        <taxon>Cellvibrionales</taxon>
        <taxon>Spongiibacteraceae</taxon>
        <taxon>Dasania</taxon>
    </lineage>
</organism>
<keyword evidence="3" id="KW-1185">Reference proteome</keyword>
<dbReference type="Proteomes" id="UP001069090">
    <property type="component" value="Unassembled WGS sequence"/>
</dbReference>
<name>A0A9J6RQ94_9GAMM</name>
<dbReference type="RefSeq" id="WP_268905194.1">
    <property type="nucleotide sequence ID" value="NZ_JAPTGG010000013.1"/>
</dbReference>
<keyword evidence="1" id="KW-0812">Transmembrane</keyword>
<accession>A0A9J6RQ94</accession>
<feature type="transmembrane region" description="Helical" evidence="1">
    <location>
        <begin position="41"/>
        <end position="63"/>
    </location>
</feature>
<feature type="transmembrane region" description="Helical" evidence="1">
    <location>
        <begin position="100"/>
        <end position="119"/>
    </location>
</feature>
<proteinExistence type="predicted"/>
<dbReference type="EMBL" id="JAPTGG010000013">
    <property type="protein sequence ID" value="MCZ0866522.1"/>
    <property type="molecule type" value="Genomic_DNA"/>
</dbReference>
<keyword evidence="1" id="KW-1133">Transmembrane helix</keyword>
<dbReference type="AlphaFoldDB" id="A0A9J6RQ94"/>
<evidence type="ECO:0000313" key="2">
    <source>
        <dbReference type="EMBL" id="MCZ0866522.1"/>
    </source>
</evidence>
<gene>
    <name evidence="2" type="ORF">O0V09_15020</name>
</gene>
<comment type="caution">
    <text evidence="2">The sequence shown here is derived from an EMBL/GenBank/DDBJ whole genome shotgun (WGS) entry which is preliminary data.</text>
</comment>
<reference evidence="2 3" key="1">
    <citation type="submission" date="2022-12" db="EMBL/GenBank/DDBJ databases">
        <title>Dasania phycosphaerae sp. nov., isolated from particulate material of the south coast of Korea.</title>
        <authorList>
            <person name="Jiang Y."/>
        </authorList>
    </citation>
    <scope>NUCLEOTIDE SEQUENCE [LARGE SCALE GENOMIC DNA]</scope>
    <source>
        <strain evidence="2 3">GY-19</strain>
    </source>
</reference>
<feature type="transmembrane region" description="Helical" evidence="1">
    <location>
        <begin position="7"/>
        <end position="29"/>
    </location>
</feature>